<evidence type="ECO:0000313" key="8">
    <source>
        <dbReference type="Proteomes" id="UP001221208"/>
    </source>
</evidence>
<keyword evidence="5" id="KW-0804">Transcription</keyword>
<dbReference type="PROSITE" id="PS50949">
    <property type="entry name" value="HTH_GNTR"/>
    <property type="match status" value="1"/>
</dbReference>
<dbReference type="EMBL" id="JAQQXR010000021">
    <property type="protein sequence ID" value="MDC8760871.1"/>
    <property type="molecule type" value="Genomic_DNA"/>
</dbReference>
<accession>A0ABT5K9X9</accession>
<dbReference type="InterPro" id="IPR004839">
    <property type="entry name" value="Aminotransferase_I/II_large"/>
</dbReference>
<comment type="caution">
    <text evidence="7">The sequence shown here is derived from an EMBL/GenBank/DDBJ whole genome shotgun (WGS) entry which is preliminary data.</text>
</comment>
<dbReference type="Pfam" id="PF00392">
    <property type="entry name" value="GntR"/>
    <property type="match status" value="1"/>
</dbReference>
<dbReference type="InterPro" id="IPR051446">
    <property type="entry name" value="HTH_trans_reg/aminotransferase"/>
</dbReference>
<dbReference type="SMART" id="SM00345">
    <property type="entry name" value="HTH_GNTR"/>
    <property type="match status" value="1"/>
</dbReference>
<evidence type="ECO:0000259" key="6">
    <source>
        <dbReference type="PROSITE" id="PS50949"/>
    </source>
</evidence>
<dbReference type="InterPro" id="IPR036388">
    <property type="entry name" value="WH-like_DNA-bd_sf"/>
</dbReference>
<dbReference type="RefSeq" id="WP_273674925.1">
    <property type="nucleotide sequence ID" value="NZ_JAQQXR010000021.1"/>
</dbReference>
<evidence type="ECO:0000256" key="2">
    <source>
        <dbReference type="ARBA" id="ARBA00022898"/>
    </source>
</evidence>
<gene>
    <name evidence="7" type="ORF">OIK44_25115</name>
</gene>
<evidence type="ECO:0000256" key="1">
    <source>
        <dbReference type="ARBA" id="ARBA00005384"/>
    </source>
</evidence>
<dbReference type="GO" id="GO:0008483">
    <property type="term" value="F:transaminase activity"/>
    <property type="evidence" value="ECO:0007669"/>
    <property type="project" value="UniProtKB-KW"/>
</dbReference>
<dbReference type="Gene3D" id="3.40.640.10">
    <property type="entry name" value="Type I PLP-dependent aspartate aminotransferase-like (Major domain)"/>
    <property type="match status" value="1"/>
</dbReference>
<dbReference type="CDD" id="cd00609">
    <property type="entry name" value="AAT_like"/>
    <property type="match status" value="1"/>
</dbReference>
<dbReference type="SUPFAM" id="SSF53383">
    <property type="entry name" value="PLP-dependent transferases"/>
    <property type="match status" value="1"/>
</dbReference>
<dbReference type="InterPro" id="IPR015421">
    <property type="entry name" value="PyrdxlP-dep_Trfase_major"/>
</dbReference>
<keyword evidence="7" id="KW-0808">Transferase</keyword>
<dbReference type="InterPro" id="IPR000524">
    <property type="entry name" value="Tscrpt_reg_HTH_GntR"/>
</dbReference>
<dbReference type="InterPro" id="IPR015424">
    <property type="entry name" value="PyrdxlP-dep_Trfase"/>
</dbReference>
<organism evidence="7 8">
    <name type="scientific">Janthinobacterium fluminis</name>
    <dbReference type="NCBI Taxonomy" id="2987524"/>
    <lineage>
        <taxon>Bacteria</taxon>
        <taxon>Pseudomonadati</taxon>
        <taxon>Pseudomonadota</taxon>
        <taxon>Betaproteobacteria</taxon>
        <taxon>Burkholderiales</taxon>
        <taxon>Oxalobacteraceae</taxon>
        <taxon>Janthinobacterium</taxon>
    </lineage>
</organism>
<dbReference type="Pfam" id="PF00155">
    <property type="entry name" value="Aminotran_1_2"/>
    <property type="match status" value="1"/>
</dbReference>
<dbReference type="CDD" id="cd07377">
    <property type="entry name" value="WHTH_GntR"/>
    <property type="match status" value="1"/>
</dbReference>
<dbReference type="PANTHER" id="PTHR46577:SF1">
    <property type="entry name" value="HTH-TYPE TRANSCRIPTIONAL REGULATORY PROTEIN GABR"/>
    <property type="match status" value="1"/>
</dbReference>
<proteinExistence type="inferred from homology"/>
<dbReference type="Proteomes" id="UP001221208">
    <property type="component" value="Unassembled WGS sequence"/>
</dbReference>
<name>A0ABT5K9X9_9BURK</name>
<keyword evidence="3" id="KW-0805">Transcription regulation</keyword>
<sequence>MARGKVAVPLDLPRPAALHGAGAAKQDGAYAALRDAILGQVLPAGSRLPSSRTLAARWQLSRGTVEAVFDRLRAEAYVSRAPGSGTRVCALVPERFLMAAYDAPAAPPASAAPADTGARAGRPFVARQADPALFPASAWSRHLARALAGAAGGVLCAADPAGLPALRALIADYLASYRGIACGADAVIVTTGIRNAFDLIARSVLRPGDKVCMEDPGYQSARKICALAGAAVALVPVGPDGIDCAALRGHADARLAYVTPAHQAPLGVTMSVTRRLELLDWASDCGAWVVEDDYDSEFNYQSAPLAALKSLDKYGRVIYCGSFNKTLFAGLRVGFMVVPAALRDVLMASWQATGRAVGVTEQLALADCLASGAFVRHLRLARRAYQERRDVVLAELAAGAPGRYTVSGQQAGFHFVLWLPPDCDEAAFCARAAACGLALEGLRDFSGAARLAPAVLVGFSALTVAQARFGARQLAALLRALP</sequence>
<evidence type="ECO:0000313" key="7">
    <source>
        <dbReference type="EMBL" id="MDC8760871.1"/>
    </source>
</evidence>
<dbReference type="Gene3D" id="1.10.10.10">
    <property type="entry name" value="Winged helix-like DNA-binding domain superfamily/Winged helix DNA-binding domain"/>
    <property type="match status" value="1"/>
</dbReference>
<keyword evidence="4" id="KW-0238">DNA-binding</keyword>
<dbReference type="SUPFAM" id="SSF46785">
    <property type="entry name" value="Winged helix' DNA-binding domain"/>
    <property type="match status" value="1"/>
</dbReference>
<feature type="domain" description="HTH gntR-type" evidence="6">
    <location>
        <begin position="23"/>
        <end position="91"/>
    </location>
</feature>
<dbReference type="InterPro" id="IPR036390">
    <property type="entry name" value="WH_DNA-bd_sf"/>
</dbReference>
<keyword evidence="8" id="KW-1185">Reference proteome</keyword>
<evidence type="ECO:0000256" key="5">
    <source>
        <dbReference type="ARBA" id="ARBA00023163"/>
    </source>
</evidence>
<dbReference type="PANTHER" id="PTHR46577">
    <property type="entry name" value="HTH-TYPE TRANSCRIPTIONAL REGULATORY PROTEIN GABR"/>
    <property type="match status" value="1"/>
</dbReference>
<keyword evidence="7" id="KW-0032">Aminotransferase</keyword>
<protein>
    <submittedName>
        <fullName evidence="7">PLP-dependent aminotransferase family protein</fullName>
    </submittedName>
</protein>
<reference evidence="7 8" key="1">
    <citation type="submission" date="2022-10" db="EMBL/GenBank/DDBJ databases">
        <title>Janthinobacterium sp. hw3 Genome sequencing.</title>
        <authorList>
            <person name="Park S."/>
        </authorList>
    </citation>
    <scope>NUCLEOTIDE SEQUENCE [LARGE SCALE GENOMIC DNA]</scope>
    <source>
        <strain evidence="8">hw3</strain>
    </source>
</reference>
<evidence type="ECO:0000256" key="3">
    <source>
        <dbReference type="ARBA" id="ARBA00023015"/>
    </source>
</evidence>
<evidence type="ECO:0000256" key="4">
    <source>
        <dbReference type="ARBA" id="ARBA00023125"/>
    </source>
</evidence>
<keyword evidence="2" id="KW-0663">Pyridoxal phosphate</keyword>
<comment type="similarity">
    <text evidence="1">In the C-terminal section; belongs to the class-I pyridoxal-phosphate-dependent aminotransferase family.</text>
</comment>